<name>A0ABQ0H5S0_9HYPH</name>
<evidence type="ECO:0000313" key="1">
    <source>
        <dbReference type="EMBL" id="GAB1584271.1"/>
    </source>
</evidence>
<sequence>MFNREPRMLTQDIQQLFLFPTLHRVVDDHSDRLFFWCGGMDSNELEQNGY</sequence>
<dbReference type="EMBL" id="BAAFZP010000002">
    <property type="protein sequence ID" value="GAB1584271.1"/>
    <property type="molecule type" value="Genomic_DNA"/>
</dbReference>
<dbReference type="Proteomes" id="UP001628091">
    <property type="component" value="Unassembled WGS sequence"/>
</dbReference>
<reference evidence="1 2" key="1">
    <citation type="submission" date="2024-10" db="EMBL/GenBank/DDBJ databases">
        <title>Isolation, draft genome sequencing and identification of Phyllobacterium sp. NSA23, isolated from leaf soil.</title>
        <authorList>
            <person name="Akita H."/>
        </authorList>
    </citation>
    <scope>NUCLEOTIDE SEQUENCE [LARGE SCALE GENOMIC DNA]</scope>
    <source>
        <strain evidence="1 2">NSA23</strain>
    </source>
</reference>
<comment type="caution">
    <text evidence="1">The sequence shown here is derived from an EMBL/GenBank/DDBJ whole genome shotgun (WGS) entry which is preliminary data.</text>
</comment>
<evidence type="ECO:0000313" key="2">
    <source>
        <dbReference type="Proteomes" id="UP001628091"/>
    </source>
</evidence>
<protein>
    <submittedName>
        <fullName evidence="1">Uncharacterized protein</fullName>
    </submittedName>
</protein>
<keyword evidence="2" id="KW-1185">Reference proteome</keyword>
<organism evidence="1 2">
    <name type="scientific">Phyllobacterium phragmitis</name>
    <dbReference type="NCBI Taxonomy" id="2670329"/>
    <lineage>
        <taxon>Bacteria</taxon>
        <taxon>Pseudomonadati</taxon>
        <taxon>Pseudomonadota</taxon>
        <taxon>Alphaproteobacteria</taxon>
        <taxon>Hyphomicrobiales</taxon>
        <taxon>Phyllobacteriaceae</taxon>
        <taxon>Phyllobacterium</taxon>
    </lineage>
</organism>
<accession>A0ABQ0H5S0</accession>
<gene>
    <name evidence="1" type="ORF">PPNSA23_42140</name>
</gene>
<proteinExistence type="predicted"/>